<accession>A0ACC0PFM0</accession>
<dbReference type="EMBL" id="CM046390">
    <property type="protein sequence ID" value="KAI8563946.1"/>
    <property type="molecule type" value="Genomic_DNA"/>
</dbReference>
<dbReference type="Proteomes" id="UP001062846">
    <property type="component" value="Chromosome 3"/>
</dbReference>
<reference evidence="1" key="1">
    <citation type="submission" date="2022-02" db="EMBL/GenBank/DDBJ databases">
        <title>Plant Genome Project.</title>
        <authorList>
            <person name="Zhang R.-G."/>
        </authorList>
    </citation>
    <scope>NUCLEOTIDE SEQUENCE</scope>
    <source>
        <strain evidence="1">AT1</strain>
    </source>
</reference>
<protein>
    <submittedName>
        <fullName evidence="1">Uncharacterized protein</fullName>
    </submittedName>
</protein>
<gene>
    <name evidence="1" type="ORF">RHMOL_Rhmol03G0148300</name>
</gene>
<evidence type="ECO:0000313" key="1">
    <source>
        <dbReference type="EMBL" id="KAI8563946.1"/>
    </source>
</evidence>
<proteinExistence type="predicted"/>
<sequence length="479" mass="52303">MPRGANPPDSSTHPSSLAGFGVRSPNPNKKSSPSRKLQQALFEEGLILDAEERARQQQHEVLDLEVQNSNPNSKVLINARGNPYAEGDPNLGYSGEDIKPGYAKSELKKGKNAVVELDVTHLDENCWSHCLVGHFLDERTDYRLANSTAHKLWGKMTKYGLLSVKSDNAGFLYFEFKDEASQLAVLEGGPWFFSQKFLVLKKWRRMMTPTKISPSSIPTWVKLHNLPPECWTEEGLSRVASAIGQPKHVDRATEKKTRLAYARVCVEIDAADELTEEIQVIVEGESVTVRVEYQLLPPVCTCCKVFGHASSRCPRSIPHTQTVVQGLTNKEWQTITKGNSAKNIGGAVALDAVTIPVVDVVDTSMPRVAEGVINDSDSEGEELIVNADIPLEVKGAAGPSSSAEVVSVSLPQEPDPAATVVLPSHPVLIVKSVPPDDIAETVKGKAAFQNPHELKSHNNKGNGKSSGRKWSSSSKRRNK</sequence>
<name>A0ACC0PFM0_RHOML</name>
<keyword evidence="2" id="KW-1185">Reference proteome</keyword>
<organism evidence="1 2">
    <name type="scientific">Rhododendron molle</name>
    <name type="common">Chinese azalea</name>
    <name type="synonym">Azalea mollis</name>
    <dbReference type="NCBI Taxonomy" id="49168"/>
    <lineage>
        <taxon>Eukaryota</taxon>
        <taxon>Viridiplantae</taxon>
        <taxon>Streptophyta</taxon>
        <taxon>Embryophyta</taxon>
        <taxon>Tracheophyta</taxon>
        <taxon>Spermatophyta</taxon>
        <taxon>Magnoliopsida</taxon>
        <taxon>eudicotyledons</taxon>
        <taxon>Gunneridae</taxon>
        <taxon>Pentapetalae</taxon>
        <taxon>asterids</taxon>
        <taxon>Ericales</taxon>
        <taxon>Ericaceae</taxon>
        <taxon>Ericoideae</taxon>
        <taxon>Rhodoreae</taxon>
        <taxon>Rhododendron</taxon>
    </lineage>
</organism>
<comment type="caution">
    <text evidence="1">The sequence shown here is derived from an EMBL/GenBank/DDBJ whole genome shotgun (WGS) entry which is preliminary data.</text>
</comment>
<evidence type="ECO:0000313" key="2">
    <source>
        <dbReference type="Proteomes" id="UP001062846"/>
    </source>
</evidence>